<protein>
    <submittedName>
        <fullName evidence="2">Uncharacterized protein</fullName>
    </submittedName>
</protein>
<feature type="compositionally biased region" description="Polar residues" evidence="1">
    <location>
        <begin position="465"/>
        <end position="484"/>
    </location>
</feature>
<keyword evidence="3" id="KW-1185">Reference proteome</keyword>
<dbReference type="EMBL" id="JARKIB010000013">
    <property type="protein sequence ID" value="KAJ7773016.1"/>
    <property type="molecule type" value="Genomic_DNA"/>
</dbReference>
<proteinExistence type="predicted"/>
<feature type="compositionally biased region" description="Polar residues" evidence="1">
    <location>
        <begin position="191"/>
        <end position="207"/>
    </location>
</feature>
<feature type="compositionally biased region" description="Gly residues" evidence="1">
    <location>
        <begin position="288"/>
        <end position="298"/>
    </location>
</feature>
<name>A0AAD7K069_9AGAR</name>
<sequence length="492" mass="54131">MWSDPSRNKHELLDDKMDTARTCMPSGCLVNEPSRTAELVGERARTMERRVYGDNVPRCRQEEHYPSRDVLAQDGIECREALRAHVVWHGSTWSENRRNIKPRQSQLSGYCVVQWWWDDAACSGRRATNSGQAREPMSRPGKPSKVQKKGAFQGGSEFMNAERSIFNVETTAPREVRKPNSHKRMGPVAASRSTGRLGNTSLPGSQGSPHHQLPPRQSPRRSAPRTPPLLGSEGKGRETVKKRDRSGATRRKKGDEEIRGIRSGTGTGTGTGRAMRYDGPGTIQRTGNGHGPGQGGTGNENERGRGCHGVWGKGRGAREWARGAGTGAGRWNGRGARERARGTRTGAWHGNGRGAREWARGTGTGAGHENGREARVRARARARYENEDEYGTGREPAYTVTARRTGTGTTYGRGHGNGRGHENERGMSAARERARSWCENEHGTGWRMRHEAGARECRWSKTSNPHDNLINASPTTHRTRSSAGHTHGNLGL</sequence>
<evidence type="ECO:0000313" key="3">
    <source>
        <dbReference type="Proteomes" id="UP001215598"/>
    </source>
</evidence>
<reference evidence="2" key="1">
    <citation type="submission" date="2023-03" db="EMBL/GenBank/DDBJ databases">
        <title>Massive genome expansion in bonnet fungi (Mycena s.s.) driven by repeated elements and novel gene families across ecological guilds.</title>
        <authorList>
            <consortium name="Lawrence Berkeley National Laboratory"/>
            <person name="Harder C.B."/>
            <person name="Miyauchi S."/>
            <person name="Viragh M."/>
            <person name="Kuo A."/>
            <person name="Thoen E."/>
            <person name="Andreopoulos B."/>
            <person name="Lu D."/>
            <person name="Skrede I."/>
            <person name="Drula E."/>
            <person name="Henrissat B."/>
            <person name="Morin E."/>
            <person name="Kohler A."/>
            <person name="Barry K."/>
            <person name="LaButti K."/>
            <person name="Morin E."/>
            <person name="Salamov A."/>
            <person name="Lipzen A."/>
            <person name="Mereny Z."/>
            <person name="Hegedus B."/>
            <person name="Baldrian P."/>
            <person name="Stursova M."/>
            <person name="Weitz H."/>
            <person name="Taylor A."/>
            <person name="Grigoriev I.V."/>
            <person name="Nagy L.G."/>
            <person name="Martin F."/>
            <person name="Kauserud H."/>
        </authorList>
    </citation>
    <scope>NUCLEOTIDE SEQUENCE</scope>
    <source>
        <strain evidence="2">CBHHK182m</strain>
    </source>
</reference>
<gene>
    <name evidence="2" type="ORF">B0H16DRAFT_1450893</name>
</gene>
<organism evidence="2 3">
    <name type="scientific">Mycena metata</name>
    <dbReference type="NCBI Taxonomy" id="1033252"/>
    <lineage>
        <taxon>Eukaryota</taxon>
        <taxon>Fungi</taxon>
        <taxon>Dikarya</taxon>
        <taxon>Basidiomycota</taxon>
        <taxon>Agaricomycotina</taxon>
        <taxon>Agaricomycetes</taxon>
        <taxon>Agaricomycetidae</taxon>
        <taxon>Agaricales</taxon>
        <taxon>Marasmiineae</taxon>
        <taxon>Mycenaceae</taxon>
        <taxon>Mycena</taxon>
    </lineage>
</organism>
<feature type="compositionally biased region" description="Basic and acidic residues" evidence="1">
    <location>
        <begin position="234"/>
        <end position="260"/>
    </location>
</feature>
<feature type="region of interest" description="Disordered" evidence="1">
    <location>
        <begin position="126"/>
        <end position="375"/>
    </location>
</feature>
<feature type="region of interest" description="Disordered" evidence="1">
    <location>
        <begin position="465"/>
        <end position="492"/>
    </location>
</feature>
<feature type="region of interest" description="Disordered" evidence="1">
    <location>
        <begin position="405"/>
        <end position="425"/>
    </location>
</feature>
<evidence type="ECO:0000256" key="1">
    <source>
        <dbReference type="SAM" id="MobiDB-lite"/>
    </source>
</evidence>
<dbReference type="AlphaFoldDB" id="A0AAD7K069"/>
<evidence type="ECO:0000313" key="2">
    <source>
        <dbReference type="EMBL" id="KAJ7773016.1"/>
    </source>
</evidence>
<accession>A0AAD7K069</accession>
<dbReference type="Proteomes" id="UP001215598">
    <property type="component" value="Unassembled WGS sequence"/>
</dbReference>
<comment type="caution">
    <text evidence="2">The sequence shown here is derived from an EMBL/GenBank/DDBJ whole genome shotgun (WGS) entry which is preliminary data.</text>
</comment>